<keyword evidence="3 6" id="KW-0560">Oxidoreductase</keyword>
<protein>
    <submittedName>
        <fullName evidence="6">Membrane-bound PQQ-dependent dehydrogenase, glucose/quinate/shikimate family</fullName>
        <ecNumber evidence="6">1.1.-.-</ecNumber>
    </submittedName>
</protein>
<feature type="transmembrane region" description="Helical" evidence="4">
    <location>
        <begin position="29"/>
        <end position="46"/>
    </location>
</feature>
<dbReference type="EMBL" id="CP043043">
    <property type="protein sequence ID" value="QEH96945.1"/>
    <property type="molecule type" value="Genomic_DNA"/>
</dbReference>
<dbReference type="PANTHER" id="PTHR32303:SF4">
    <property type="entry name" value="QUINOPROTEIN GLUCOSE DEHYDROGENASE"/>
    <property type="match status" value="1"/>
</dbReference>
<evidence type="ECO:0000259" key="5">
    <source>
        <dbReference type="Pfam" id="PF01011"/>
    </source>
</evidence>
<feature type="transmembrane region" description="Helical" evidence="4">
    <location>
        <begin position="76"/>
        <end position="95"/>
    </location>
</feature>
<dbReference type="InterPro" id="IPR011047">
    <property type="entry name" value="Quinoprotein_ADH-like_sf"/>
</dbReference>
<feature type="transmembrane region" description="Helical" evidence="4">
    <location>
        <begin position="53"/>
        <end position="70"/>
    </location>
</feature>
<keyword evidence="4" id="KW-0472">Membrane</keyword>
<gene>
    <name evidence="6" type="ORF">FXF46_12200</name>
</gene>
<dbReference type="Gene3D" id="2.140.10.10">
    <property type="entry name" value="Quinoprotein alcohol dehydrogenase-like superfamily"/>
    <property type="match status" value="2"/>
</dbReference>
<dbReference type="NCBIfam" id="TIGR03074">
    <property type="entry name" value="PQQ_membr_DH"/>
    <property type="match status" value="1"/>
</dbReference>
<dbReference type="GO" id="GO:0008876">
    <property type="term" value="F:quinoprotein glucose dehydrogenase activity"/>
    <property type="evidence" value="ECO:0007669"/>
    <property type="project" value="TreeGrafter"/>
</dbReference>
<dbReference type="CDD" id="cd10280">
    <property type="entry name" value="PQQ_mGDH"/>
    <property type="match status" value="1"/>
</dbReference>
<dbReference type="GO" id="GO:0016020">
    <property type="term" value="C:membrane"/>
    <property type="evidence" value="ECO:0007669"/>
    <property type="project" value="InterPro"/>
</dbReference>
<dbReference type="EC" id="1.1.-.-" evidence="6"/>
<proteinExistence type="inferred from homology"/>
<keyword evidence="4" id="KW-1133">Transmembrane helix</keyword>
<dbReference type="SMART" id="SM00564">
    <property type="entry name" value="PQQ"/>
    <property type="match status" value="4"/>
</dbReference>
<evidence type="ECO:0000313" key="6">
    <source>
        <dbReference type="EMBL" id="QEH96945.1"/>
    </source>
</evidence>
<comment type="similarity">
    <text evidence="2">Belongs to the bacterial PQQ dehydrogenase family.</text>
</comment>
<organism evidence="6 7">
    <name type="scientific">Gluconobacter thailandicus</name>
    <dbReference type="NCBI Taxonomy" id="257438"/>
    <lineage>
        <taxon>Bacteria</taxon>
        <taxon>Pseudomonadati</taxon>
        <taxon>Pseudomonadota</taxon>
        <taxon>Alphaproteobacteria</taxon>
        <taxon>Acetobacterales</taxon>
        <taxon>Acetobacteraceae</taxon>
        <taxon>Gluconobacter</taxon>
    </lineage>
</organism>
<dbReference type="InterPro" id="IPR018391">
    <property type="entry name" value="PQQ_b-propeller_rpt"/>
</dbReference>
<sequence>MIIILYLFIILFGLLEIYGGIILFINGGSLYYIISGALLVASGIFLQKRRIEGAWIFAGVFFLTLIWTIWERGFVYWAWIPRLDVLVVLAFVLGFQLPKLGRGVNPVVARSVSGASAALFGLGAISAFYPHYVTPPPADFQGKPLVDTAETVTTQPDSDWDTYGRDKNATRFSPLKQITPANVGQLREAWVYRTGALTPVGHANARGAETTPLKVGNGVYVCTPLDDIIKIDPATGKQIWRHNSGTEWKNTRYAASCRGVTHYVSTAVPVGEPCHERIITGTLDDGRWRLLAVDTETGQSCKEFGQNGEVNLLEGMGHVAPGMVDEAAPPPIVNGVIVTNQEVMDGQRRYPPSGVIRGYSAEDGQLLWAWDVKRPDRKGLPPAGETYSRGTPNSWAVMTGDEKLGLVYVPTGNTAVDYYSATRSPEELAISSSVVALDVKTGTVRWVYQTVHKDVWDYDIGSQATLLDFPDANGKAIPGLVIPTKRGQLFVLNRVTGQPLTRVEEKPAPQYLEIPEDPHSKTQPWSVGMPRLGMPDLTEAKMWGLTPLDQIFCRIKFRRAHYEGEFTAPTIKEPWIEFPGNNGGVDWGSLAYDPTNGVLVSNWNVVAMYNQLLPRAEADRRGLKAFDDPNYSPAVRGGEGGGAQADSPYAIAVDVLQNPFTGVLCNEPPYGMITAIDMHTQKVLWERPLGTARANGPFGLKTYAPVEFGVPSNGGPMITAGGLVFIAAATDNLIRAIDIKTGKIVWHAILPAGGQATPMTYEVNGQQYVAIVAGGHHYMNTHDGDYVIAYALPK</sequence>
<dbReference type="PANTHER" id="PTHR32303">
    <property type="entry name" value="QUINOPROTEIN ALCOHOL DEHYDROGENASE (CYTOCHROME C)"/>
    <property type="match status" value="1"/>
</dbReference>
<dbReference type="Pfam" id="PF01011">
    <property type="entry name" value="PQQ"/>
    <property type="match status" value="1"/>
</dbReference>
<dbReference type="Proteomes" id="UP000323560">
    <property type="component" value="Chromosome"/>
</dbReference>
<evidence type="ECO:0000256" key="1">
    <source>
        <dbReference type="ARBA" id="ARBA00001931"/>
    </source>
</evidence>
<dbReference type="SUPFAM" id="SSF50998">
    <property type="entry name" value="Quinoprotein alcohol dehydrogenase-like"/>
    <property type="match status" value="1"/>
</dbReference>
<dbReference type="AlphaFoldDB" id="A0AAP9EU56"/>
<evidence type="ECO:0000256" key="3">
    <source>
        <dbReference type="ARBA" id="ARBA00023002"/>
    </source>
</evidence>
<accession>A0AAP9EU56</accession>
<dbReference type="RefSeq" id="WP_148620693.1">
    <property type="nucleotide sequence ID" value="NZ_CP043043.1"/>
</dbReference>
<evidence type="ECO:0000256" key="2">
    <source>
        <dbReference type="ARBA" id="ARBA00008156"/>
    </source>
</evidence>
<dbReference type="InterPro" id="IPR017511">
    <property type="entry name" value="PQQ_mDH"/>
</dbReference>
<comment type="cofactor">
    <cofactor evidence="1">
        <name>pyrroloquinoline quinone</name>
        <dbReference type="ChEBI" id="CHEBI:58442"/>
    </cofactor>
</comment>
<evidence type="ECO:0000256" key="4">
    <source>
        <dbReference type="SAM" id="Phobius"/>
    </source>
</evidence>
<reference evidence="6 7" key="1">
    <citation type="submission" date="2019-08" db="EMBL/GenBank/DDBJ databases">
        <title>Gluconobacter frateurii HD924 genome.</title>
        <authorList>
            <person name="Liu Y."/>
            <person name="Zhang P."/>
        </authorList>
    </citation>
    <scope>NUCLEOTIDE SEQUENCE [LARGE SCALE GENOMIC DNA]</scope>
    <source>
        <strain evidence="6 7">HD924</strain>
    </source>
</reference>
<dbReference type="KEGG" id="gti:FXF46_12200"/>
<feature type="domain" description="Pyrrolo-quinoline quinone repeat" evidence="5">
    <location>
        <begin position="160"/>
        <end position="769"/>
    </location>
</feature>
<name>A0AAP9EU56_GLUTH</name>
<feature type="transmembrane region" description="Helical" evidence="4">
    <location>
        <begin position="107"/>
        <end position="129"/>
    </location>
</feature>
<dbReference type="GO" id="GO:0048038">
    <property type="term" value="F:quinone binding"/>
    <property type="evidence" value="ECO:0007669"/>
    <property type="project" value="InterPro"/>
</dbReference>
<evidence type="ECO:0000313" key="7">
    <source>
        <dbReference type="Proteomes" id="UP000323560"/>
    </source>
</evidence>
<dbReference type="InterPro" id="IPR002372">
    <property type="entry name" value="PQQ_rpt_dom"/>
</dbReference>
<keyword evidence="4" id="KW-0812">Transmembrane</keyword>